<keyword evidence="12" id="KW-1185">Reference proteome</keyword>
<dbReference type="InterPro" id="IPR000504">
    <property type="entry name" value="RRM_dom"/>
</dbReference>
<feature type="region of interest" description="Disordered" evidence="8">
    <location>
        <begin position="349"/>
        <end position="376"/>
    </location>
</feature>
<dbReference type="STRING" id="7868.ENSCMIP00000000355"/>
<reference evidence="12" key="2">
    <citation type="journal article" date="2007" name="PLoS Biol.">
        <title>Survey sequencing and comparative analysis of the elephant shark (Callorhinchus milii) genome.</title>
        <authorList>
            <person name="Venkatesh B."/>
            <person name="Kirkness E.F."/>
            <person name="Loh Y.H."/>
            <person name="Halpern A.L."/>
            <person name="Lee A.P."/>
            <person name="Johnson J."/>
            <person name="Dandona N."/>
            <person name="Viswanathan L.D."/>
            <person name="Tay A."/>
            <person name="Venter J.C."/>
            <person name="Strausberg R.L."/>
            <person name="Brenner S."/>
        </authorList>
    </citation>
    <scope>NUCLEOTIDE SEQUENCE [LARGE SCALE GENOMIC DNA]</scope>
</reference>
<feature type="domain" description="C3H1-type" evidence="10">
    <location>
        <begin position="305"/>
        <end position="333"/>
    </location>
</feature>
<feature type="compositionally biased region" description="Polar residues" evidence="8">
    <location>
        <begin position="702"/>
        <end position="716"/>
    </location>
</feature>
<feature type="compositionally biased region" description="Basic and acidic residues" evidence="8">
    <location>
        <begin position="159"/>
        <end position="188"/>
    </location>
</feature>
<accession>A0A4W3GCQ3</accession>
<dbReference type="PROSITE" id="PS50103">
    <property type="entry name" value="ZF_C3H1"/>
    <property type="match status" value="1"/>
</dbReference>
<dbReference type="PANTHER" id="PTHR14398:SF1">
    <property type="entry name" value="RNA-BINDING PROTEIN 27"/>
    <property type="match status" value="1"/>
</dbReference>
<evidence type="ECO:0000256" key="2">
    <source>
        <dbReference type="ARBA" id="ARBA00022771"/>
    </source>
</evidence>
<reference evidence="12" key="1">
    <citation type="journal article" date="2006" name="Science">
        <title>Ancient noncoding elements conserved in the human genome.</title>
        <authorList>
            <person name="Venkatesh B."/>
            <person name="Kirkness E.F."/>
            <person name="Loh Y.H."/>
            <person name="Halpern A.L."/>
            <person name="Lee A.P."/>
            <person name="Johnson J."/>
            <person name="Dandona N."/>
            <person name="Viswanathan L.D."/>
            <person name="Tay A."/>
            <person name="Venter J.C."/>
            <person name="Strausberg R.L."/>
            <person name="Brenner S."/>
        </authorList>
    </citation>
    <scope>NUCLEOTIDE SEQUENCE [LARGE SCALE GENOMIC DNA]</scope>
</reference>
<dbReference type="FunFam" id="3.30.70.330:FF:000330">
    <property type="entry name" value="RNA-binding motif protein 26"/>
    <property type="match status" value="1"/>
</dbReference>
<feature type="region of interest" description="Disordered" evidence="8">
    <location>
        <begin position="103"/>
        <end position="124"/>
    </location>
</feature>
<sequence>MADALAAASLPPLRADPSTAGPTAPSHPNGREAAGGPRAKDSCDADPSALAKYVVALVKKDKPEKELKALCVDQLDVFLQKETVGFVDKLFDALSAKNYVPPSEQLVQEASKQETKPPWQEEKKEIPSLFDEDLVVRRSLLKKSHSPFKVGLGLVDNRNREDKKRDERRRRDFERYSHNRDPYRERYDRRRGRSYSHSPSGNTNRSRSQSKDRTRDHGRSNSTSKEQHKERSKFELERNEGSENMYVPSSTSSNSSAEQYFSGGHAAAASTVTVVAPAHHPDNTTESWSSFYNNHMGTNSFSRNAGPKRRCRDYDEKGFCMRGDLCLFDHGNDPLVVEDVTLPGMIPFPPPPPGLPPPGHQLPPPGHHLPPPLPGPPPNLRLPLIPPPGQPPPPGIHPVTGPHPIPKSNIDGIEVSGTSTVPSLPLPGLRPPPLPQYPPYATSESSSFVEVELHSEIKFTDKQRIIHVHRQDNYEPDGYNPEAPSITGGARPQYRHYIPRVQTERPNLIGLTSNTMDGCSRVPVKIIQAETSATTVMNNNVARVVIEPESRKRTVVHLDGPPMKKPWMEKPNFNHQNKQGFQKKPPHTYDNTKLEVRKIPREMNTITQLNEHFSKFGTIVNIQVAFGGDPEAALIQYSQNEEAKRAISSTEAVLNNRFIRVYWHRENNGVQQSQQHQHHHHHQVQSQQSTVLQHSSVHKILNRNQSPGSFVLTNTPRKQRLGSLGGSQQDGTQTSPSQPGGIGEGSQGPPSSTSLVKPGYSAAAVKTTPKSSVTVSKGLEAKEALKKKQEALKLQQDMRKKKQEMLEKQIEYQKVLICKLEKNKTMKKEERAKIMKTIKDLTERISQLRDELKATSPSTSLPSQLKSKSDAQKELLDAELDFHKKLNSGEDTTDLRKKLNQLQLEAARLGILPGGRGKALLARGRGRGRGRSVRGRGAQMHMVVDHRPKTLTVFGFTEEEKEELMPHFSKFGEVEDLQDDIPLSVRLTFKSRIEAENAANQGAKFKGRNLQISWYKTKAPSVSTEAEEEETKEEESDAVDLYFHDDDDEEEDYESRSWRP</sequence>
<feature type="compositionally biased region" description="Acidic residues" evidence="8">
    <location>
        <begin position="1025"/>
        <end position="1038"/>
    </location>
</feature>
<keyword evidence="1 7" id="KW-0479">Metal-binding</keyword>
<evidence type="ECO:0000256" key="4">
    <source>
        <dbReference type="ARBA" id="ARBA00022884"/>
    </source>
</evidence>
<dbReference type="InterPro" id="IPR012677">
    <property type="entry name" value="Nucleotide-bd_a/b_plait_sf"/>
</dbReference>
<feature type="compositionally biased region" description="Basic and acidic residues" evidence="8">
    <location>
        <begin position="209"/>
        <end position="241"/>
    </location>
</feature>
<protein>
    <submittedName>
        <fullName evidence="11">RNA binding motif protein 27</fullName>
    </submittedName>
</protein>
<dbReference type="Gene3D" id="3.30.70.330">
    <property type="match status" value="2"/>
</dbReference>
<dbReference type="FunCoup" id="A0A4W3GCQ3">
    <property type="interactions" value="1056"/>
</dbReference>
<evidence type="ECO:0000259" key="10">
    <source>
        <dbReference type="PROSITE" id="PS50103"/>
    </source>
</evidence>
<feature type="region of interest" description="Disordered" evidence="8">
    <location>
        <begin position="669"/>
        <end position="768"/>
    </location>
</feature>
<gene>
    <name evidence="11" type="primary">rbm27</name>
</gene>
<feature type="compositionally biased region" description="Low complexity" evidence="8">
    <location>
        <begin position="1"/>
        <end position="18"/>
    </location>
</feature>
<keyword evidence="5" id="KW-0175">Coiled coil</keyword>
<dbReference type="OMA" id="ANAKCWQ"/>
<dbReference type="InterPro" id="IPR035979">
    <property type="entry name" value="RBD_domain_sf"/>
</dbReference>
<dbReference type="InterPro" id="IPR000571">
    <property type="entry name" value="Znf_CCCH"/>
</dbReference>
<evidence type="ECO:0000256" key="8">
    <source>
        <dbReference type="SAM" id="MobiDB-lite"/>
    </source>
</evidence>
<feature type="region of interest" description="Disordered" evidence="8">
    <location>
        <begin position="159"/>
        <end position="258"/>
    </location>
</feature>
<dbReference type="InterPro" id="IPR045137">
    <property type="entry name" value="RBM26/27"/>
</dbReference>
<dbReference type="Ensembl" id="ENSCMIT00000000391.1">
    <property type="protein sequence ID" value="ENSCMIP00000000355.1"/>
    <property type="gene ID" value="ENSCMIG00000000206.1"/>
</dbReference>
<dbReference type="GO" id="GO:0008270">
    <property type="term" value="F:zinc ion binding"/>
    <property type="evidence" value="ECO:0007669"/>
    <property type="project" value="UniProtKB-KW"/>
</dbReference>
<feature type="region of interest" description="Disordered" evidence="8">
    <location>
        <begin position="1016"/>
        <end position="1060"/>
    </location>
</feature>
<feature type="compositionally biased region" description="Polar residues" evidence="8">
    <location>
        <begin position="726"/>
        <end position="738"/>
    </location>
</feature>
<dbReference type="SMART" id="SM00360">
    <property type="entry name" value="RRM"/>
    <property type="match status" value="2"/>
</dbReference>
<dbReference type="GO" id="GO:0003723">
    <property type="term" value="F:RNA binding"/>
    <property type="evidence" value="ECO:0007669"/>
    <property type="project" value="UniProtKB-UniRule"/>
</dbReference>
<feature type="region of interest" description="Disordered" evidence="8">
    <location>
        <begin position="1"/>
        <end position="45"/>
    </location>
</feature>
<evidence type="ECO:0000256" key="6">
    <source>
        <dbReference type="PROSITE-ProRule" id="PRU00176"/>
    </source>
</evidence>
<dbReference type="Pfam" id="PF00076">
    <property type="entry name" value="RRM_1"/>
    <property type="match status" value="1"/>
</dbReference>
<reference evidence="12" key="3">
    <citation type="journal article" date="2014" name="Nature">
        <title>Elephant shark genome provides unique insights into gnathostome evolution.</title>
        <authorList>
            <consortium name="International Elephant Shark Genome Sequencing Consortium"/>
            <person name="Venkatesh B."/>
            <person name="Lee A.P."/>
            <person name="Ravi V."/>
            <person name="Maurya A.K."/>
            <person name="Lian M.M."/>
            <person name="Swann J.B."/>
            <person name="Ohta Y."/>
            <person name="Flajnik M.F."/>
            <person name="Sutoh Y."/>
            <person name="Kasahara M."/>
            <person name="Hoon S."/>
            <person name="Gangu V."/>
            <person name="Roy S.W."/>
            <person name="Irimia M."/>
            <person name="Korzh V."/>
            <person name="Kondrychyn I."/>
            <person name="Lim Z.W."/>
            <person name="Tay B.H."/>
            <person name="Tohari S."/>
            <person name="Kong K.W."/>
            <person name="Ho S."/>
            <person name="Lorente-Galdos B."/>
            <person name="Quilez J."/>
            <person name="Marques-Bonet T."/>
            <person name="Raney B.J."/>
            <person name="Ingham P.W."/>
            <person name="Tay A."/>
            <person name="Hillier L.W."/>
            <person name="Minx P."/>
            <person name="Boehm T."/>
            <person name="Wilson R.K."/>
            <person name="Brenner S."/>
            <person name="Warren W.C."/>
        </authorList>
    </citation>
    <scope>NUCLEOTIDE SEQUENCE [LARGE SCALE GENOMIC DNA]</scope>
</reference>
<name>A0A4W3GCQ3_CALMI</name>
<feature type="zinc finger region" description="C3H1-type" evidence="7">
    <location>
        <begin position="305"/>
        <end position="333"/>
    </location>
</feature>
<evidence type="ECO:0000313" key="12">
    <source>
        <dbReference type="Proteomes" id="UP000314986"/>
    </source>
</evidence>
<feature type="domain" description="RRM" evidence="9">
    <location>
        <begin position="592"/>
        <end position="666"/>
    </location>
</feature>
<feature type="compositionally biased region" description="Basic and acidic residues" evidence="8">
    <location>
        <begin position="111"/>
        <end position="124"/>
    </location>
</feature>
<keyword evidence="4 6" id="KW-0694">RNA-binding</keyword>
<dbReference type="GeneTree" id="ENSGT00510000046929"/>
<dbReference type="PROSITE" id="PS50102">
    <property type="entry name" value="RRM"/>
    <property type="match status" value="1"/>
</dbReference>
<feature type="compositionally biased region" description="Polar residues" evidence="8">
    <location>
        <begin position="195"/>
        <end position="207"/>
    </location>
</feature>
<dbReference type="InParanoid" id="A0A4W3GCQ3"/>
<evidence type="ECO:0000259" key="9">
    <source>
        <dbReference type="PROSITE" id="PS50102"/>
    </source>
</evidence>
<reference evidence="11" key="4">
    <citation type="submission" date="2025-08" db="UniProtKB">
        <authorList>
            <consortium name="Ensembl"/>
        </authorList>
    </citation>
    <scope>IDENTIFICATION</scope>
</reference>
<dbReference type="CDD" id="cd12517">
    <property type="entry name" value="RRM_RBM27"/>
    <property type="match status" value="1"/>
</dbReference>
<feature type="compositionally biased region" description="Low complexity" evidence="8">
    <location>
        <begin position="684"/>
        <end position="695"/>
    </location>
</feature>
<feature type="compositionally biased region" description="Polar residues" evidence="8">
    <location>
        <begin position="247"/>
        <end position="258"/>
    </location>
</feature>
<dbReference type="PANTHER" id="PTHR14398">
    <property type="entry name" value="RNA RECOGNITION RRM/RNP DOMAIN"/>
    <property type="match status" value="1"/>
</dbReference>
<dbReference type="InterPro" id="IPR034451">
    <property type="entry name" value="RBM27_RRM"/>
</dbReference>
<proteinExistence type="predicted"/>
<keyword evidence="2 7" id="KW-0863">Zinc-finger</keyword>
<evidence type="ECO:0000256" key="7">
    <source>
        <dbReference type="PROSITE-ProRule" id="PRU00723"/>
    </source>
</evidence>
<evidence type="ECO:0000256" key="1">
    <source>
        <dbReference type="ARBA" id="ARBA00022723"/>
    </source>
</evidence>
<keyword evidence="3 7" id="KW-0862">Zinc</keyword>
<evidence type="ECO:0000313" key="11">
    <source>
        <dbReference type="Ensembl" id="ENSCMIP00000000355.1"/>
    </source>
</evidence>
<dbReference type="Proteomes" id="UP000314986">
    <property type="component" value="Unassembled WGS sequence"/>
</dbReference>
<organism evidence="11 12">
    <name type="scientific">Callorhinchus milii</name>
    <name type="common">Ghost shark</name>
    <dbReference type="NCBI Taxonomy" id="7868"/>
    <lineage>
        <taxon>Eukaryota</taxon>
        <taxon>Metazoa</taxon>
        <taxon>Chordata</taxon>
        <taxon>Craniata</taxon>
        <taxon>Vertebrata</taxon>
        <taxon>Chondrichthyes</taxon>
        <taxon>Holocephali</taxon>
        <taxon>Chimaeriformes</taxon>
        <taxon>Callorhinchidae</taxon>
        <taxon>Callorhinchus</taxon>
    </lineage>
</organism>
<dbReference type="AlphaFoldDB" id="A0A4W3GCQ3"/>
<evidence type="ECO:0000256" key="5">
    <source>
        <dbReference type="ARBA" id="ARBA00023054"/>
    </source>
</evidence>
<dbReference type="GO" id="GO:0005634">
    <property type="term" value="C:nucleus"/>
    <property type="evidence" value="ECO:0007669"/>
    <property type="project" value="TreeGrafter"/>
</dbReference>
<reference evidence="11" key="5">
    <citation type="submission" date="2025-09" db="UniProtKB">
        <authorList>
            <consortium name="Ensembl"/>
        </authorList>
    </citation>
    <scope>IDENTIFICATION</scope>
</reference>
<feature type="compositionally biased region" description="Polar residues" evidence="8">
    <location>
        <begin position="855"/>
        <end position="866"/>
    </location>
</feature>
<feature type="region of interest" description="Disordered" evidence="8">
    <location>
        <begin position="850"/>
        <end position="870"/>
    </location>
</feature>
<dbReference type="FunFam" id="3.30.70.330:FF:000124">
    <property type="entry name" value="RNA-binding protein 26 isoform X3"/>
    <property type="match status" value="1"/>
</dbReference>
<evidence type="ECO:0000256" key="3">
    <source>
        <dbReference type="ARBA" id="ARBA00022833"/>
    </source>
</evidence>
<dbReference type="SUPFAM" id="SSF54928">
    <property type="entry name" value="RNA-binding domain, RBD"/>
    <property type="match status" value="2"/>
</dbReference>